<name>A0AAV9Z8I8_9AGAR</name>
<evidence type="ECO:0000313" key="3">
    <source>
        <dbReference type="Proteomes" id="UP001362999"/>
    </source>
</evidence>
<keyword evidence="3" id="KW-1185">Reference proteome</keyword>
<organism evidence="2 3">
    <name type="scientific">Favolaschia claudopus</name>
    <dbReference type="NCBI Taxonomy" id="2862362"/>
    <lineage>
        <taxon>Eukaryota</taxon>
        <taxon>Fungi</taxon>
        <taxon>Dikarya</taxon>
        <taxon>Basidiomycota</taxon>
        <taxon>Agaricomycotina</taxon>
        <taxon>Agaricomycetes</taxon>
        <taxon>Agaricomycetidae</taxon>
        <taxon>Agaricales</taxon>
        <taxon>Marasmiineae</taxon>
        <taxon>Mycenaceae</taxon>
        <taxon>Favolaschia</taxon>
    </lineage>
</organism>
<feature type="compositionally biased region" description="Basic and acidic residues" evidence="1">
    <location>
        <begin position="11"/>
        <end position="22"/>
    </location>
</feature>
<dbReference type="EMBL" id="JAWWNJ010000183">
    <property type="protein sequence ID" value="KAK6974594.1"/>
    <property type="molecule type" value="Genomic_DNA"/>
</dbReference>
<dbReference type="Proteomes" id="UP001362999">
    <property type="component" value="Unassembled WGS sequence"/>
</dbReference>
<comment type="caution">
    <text evidence="2">The sequence shown here is derived from an EMBL/GenBank/DDBJ whole genome shotgun (WGS) entry which is preliminary data.</text>
</comment>
<proteinExistence type="predicted"/>
<dbReference type="AlphaFoldDB" id="A0AAV9Z8I8"/>
<accession>A0AAV9Z8I8</accession>
<reference evidence="2 3" key="1">
    <citation type="journal article" date="2024" name="J Genomics">
        <title>Draft genome sequencing and assembly of Favolaschia claudopus CIRM-BRFM 2984 isolated from oak limbs.</title>
        <authorList>
            <person name="Navarro D."/>
            <person name="Drula E."/>
            <person name="Chaduli D."/>
            <person name="Cazenave R."/>
            <person name="Ahrendt S."/>
            <person name="Wang J."/>
            <person name="Lipzen A."/>
            <person name="Daum C."/>
            <person name="Barry K."/>
            <person name="Grigoriev I.V."/>
            <person name="Favel A."/>
            <person name="Rosso M.N."/>
            <person name="Martin F."/>
        </authorList>
    </citation>
    <scope>NUCLEOTIDE SEQUENCE [LARGE SCALE GENOMIC DNA]</scope>
    <source>
        <strain evidence="2 3">CIRM-BRFM 2984</strain>
    </source>
</reference>
<evidence type="ECO:0000256" key="1">
    <source>
        <dbReference type="SAM" id="MobiDB-lite"/>
    </source>
</evidence>
<protein>
    <submittedName>
        <fullName evidence="2">Uncharacterized protein</fullName>
    </submittedName>
</protein>
<evidence type="ECO:0000313" key="2">
    <source>
        <dbReference type="EMBL" id="KAK6974594.1"/>
    </source>
</evidence>
<sequence length="213" mass="22609">MPASAAMSKQRVKDTVHDEVHSARSNRTSSGGRGCCLLDARTLEVADRKCEKDVVAVGVTPLRHVASLAVSGSAPATRGVRSRGGGARVVLSLVGDTSTPRRDLRSAAPGYRIAGAGAGEVLLLYVPRRARLERTSRPQLQRGRLVLHDEVCALLCPLVALPGGRVILSSPLDDVHGGMNGERLACPTPAANPPLCLSPDKNEWGWHRRVDGH</sequence>
<gene>
    <name evidence="2" type="ORF">R3P38DRAFT_3239453</name>
</gene>
<feature type="region of interest" description="Disordered" evidence="1">
    <location>
        <begin position="1"/>
        <end position="31"/>
    </location>
</feature>